<comment type="caution">
    <text evidence="2">The sequence shown here is derived from an EMBL/GenBank/DDBJ whole genome shotgun (WGS) entry which is preliminary data.</text>
</comment>
<keyword evidence="1" id="KW-1133">Transmembrane helix</keyword>
<reference evidence="2 3" key="1">
    <citation type="journal article" date="2015" name="Genome Announc.">
        <title>Genome sequence and annotation of Trichoderma parareesei, the ancestor of the cellulase producer Trichoderma reesei.</title>
        <authorList>
            <person name="Yang D."/>
            <person name="Pomraning K."/>
            <person name="Kopchinskiy A."/>
            <person name="Karimi Aghcheh R."/>
            <person name="Atanasova L."/>
            <person name="Chenthamara K."/>
            <person name="Baker S.E."/>
            <person name="Zhang R."/>
            <person name="Shen Q."/>
            <person name="Freitag M."/>
            <person name="Kubicek C.P."/>
            <person name="Druzhinina I.S."/>
        </authorList>
    </citation>
    <scope>NUCLEOTIDE SEQUENCE [LARGE SCALE GENOMIC DNA]</scope>
    <source>
        <strain evidence="2 3">CBS 125925</strain>
    </source>
</reference>
<keyword evidence="1" id="KW-0472">Membrane</keyword>
<keyword evidence="3" id="KW-1185">Reference proteome</keyword>
<protein>
    <submittedName>
        <fullName evidence="2">Uncharacterized protein</fullName>
    </submittedName>
</protein>
<gene>
    <name evidence="2" type="ORF">A9Z42_0080320</name>
</gene>
<evidence type="ECO:0000313" key="2">
    <source>
        <dbReference type="EMBL" id="OTA07162.1"/>
    </source>
</evidence>
<keyword evidence="1" id="KW-0812">Transmembrane</keyword>
<proteinExistence type="predicted"/>
<feature type="transmembrane region" description="Helical" evidence="1">
    <location>
        <begin position="34"/>
        <end position="52"/>
    </location>
</feature>
<dbReference type="AlphaFoldDB" id="A0A2H2ZR07"/>
<feature type="transmembrane region" description="Helical" evidence="1">
    <location>
        <begin position="118"/>
        <end position="137"/>
    </location>
</feature>
<organism evidence="2 3">
    <name type="scientific">Trichoderma parareesei</name>
    <name type="common">Filamentous fungus</name>
    <dbReference type="NCBI Taxonomy" id="858221"/>
    <lineage>
        <taxon>Eukaryota</taxon>
        <taxon>Fungi</taxon>
        <taxon>Dikarya</taxon>
        <taxon>Ascomycota</taxon>
        <taxon>Pezizomycotina</taxon>
        <taxon>Sordariomycetes</taxon>
        <taxon>Hypocreomycetidae</taxon>
        <taxon>Hypocreales</taxon>
        <taxon>Hypocreaceae</taxon>
        <taxon>Trichoderma</taxon>
    </lineage>
</organism>
<dbReference type="Proteomes" id="UP000219286">
    <property type="component" value="Unassembled WGS sequence"/>
</dbReference>
<evidence type="ECO:0000256" key="1">
    <source>
        <dbReference type="SAM" id="Phobius"/>
    </source>
</evidence>
<name>A0A2H2ZR07_TRIPA</name>
<evidence type="ECO:0000313" key="3">
    <source>
        <dbReference type="Proteomes" id="UP000219286"/>
    </source>
</evidence>
<sequence>MFSTFTTKYCTNAPLSNEPVADCMRAMQIDRASAYYSATCLFIIIILSWRPNNIMHNIIRWFLTVSAYFVGLSLLLFMLSENDILEQHRQVELPGGPAGEVEAVVAHARAMLSESINFWPWVFIYLAAGPWILWLAMPPLSE</sequence>
<dbReference type="EMBL" id="LFMI01000755">
    <property type="protein sequence ID" value="OTA07162.1"/>
    <property type="molecule type" value="Genomic_DNA"/>
</dbReference>
<feature type="transmembrane region" description="Helical" evidence="1">
    <location>
        <begin position="58"/>
        <end position="79"/>
    </location>
</feature>
<accession>A0A2H2ZR07</accession>